<dbReference type="InParanoid" id="A0A0V0QR29"/>
<evidence type="ECO:0000256" key="2">
    <source>
        <dbReference type="SAM" id="MobiDB-lite"/>
    </source>
</evidence>
<name>A0A0V0QR29_PSEPJ</name>
<evidence type="ECO:0000256" key="1">
    <source>
        <dbReference type="SAM" id="Coils"/>
    </source>
</evidence>
<reference evidence="3 4" key="1">
    <citation type="journal article" date="2015" name="Sci. Rep.">
        <title>Genome of the facultative scuticociliatosis pathogen Pseudocohnilembus persalinus provides insight into its virulence through horizontal gene transfer.</title>
        <authorList>
            <person name="Xiong J."/>
            <person name="Wang G."/>
            <person name="Cheng J."/>
            <person name="Tian M."/>
            <person name="Pan X."/>
            <person name="Warren A."/>
            <person name="Jiang C."/>
            <person name="Yuan D."/>
            <person name="Miao W."/>
        </authorList>
    </citation>
    <scope>NUCLEOTIDE SEQUENCE [LARGE SCALE GENOMIC DNA]</scope>
    <source>
        <strain evidence="3">36N120E</strain>
    </source>
</reference>
<feature type="compositionally biased region" description="Polar residues" evidence="2">
    <location>
        <begin position="19"/>
        <end position="29"/>
    </location>
</feature>
<dbReference type="EMBL" id="LDAU01000114">
    <property type="protein sequence ID" value="KRX04621.1"/>
    <property type="molecule type" value="Genomic_DNA"/>
</dbReference>
<feature type="region of interest" description="Disordered" evidence="2">
    <location>
        <begin position="111"/>
        <end position="132"/>
    </location>
</feature>
<dbReference type="Proteomes" id="UP000054937">
    <property type="component" value="Unassembled WGS sequence"/>
</dbReference>
<feature type="compositionally biased region" description="Low complexity" evidence="2">
    <location>
        <begin position="7"/>
        <end position="18"/>
    </location>
</feature>
<keyword evidence="1" id="KW-0175">Coiled coil</keyword>
<feature type="compositionally biased region" description="Acidic residues" evidence="2">
    <location>
        <begin position="111"/>
        <end position="120"/>
    </location>
</feature>
<feature type="coiled-coil region" evidence="1">
    <location>
        <begin position="624"/>
        <end position="716"/>
    </location>
</feature>
<feature type="region of interest" description="Disordered" evidence="2">
    <location>
        <begin position="601"/>
        <end position="624"/>
    </location>
</feature>
<gene>
    <name evidence="3" type="ORF">PPERSA_04436</name>
</gene>
<accession>A0A0V0QR29</accession>
<evidence type="ECO:0000313" key="3">
    <source>
        <dbReference type="EMBL" id="KRX04621.1"/>
    </source>
</evidence>
<dbReference type="OMA" id="QININAI"/>
<dbReference type="AlphaFoldDB" id="A0A0V0QR29"/>
<sequence>MIDYEVDNNNSQNDNFNQHQKNQGSQKTFGKFQEQNGEINNQTAQIINKDNQANQKISQQKQNQLIKKLDIHKAQAINQQSIINQKQLEKQKENEKKSLKNQGEIEDFEAEIEKENDDNDFYNGENDESRHRNLTTNIKKKNSYEKQHLYSQSSKTYRGLISVKDFVQKYKHQDFKLLPSDKPELRPNIHSYMLKNSEKLKEKYGDFRDEIEKRFKASSANKDFQFPRTNFDFYDNDSDSSSHNTSFDSMLGVKEYKLENQNNFKLSTRYKRQVISIYNIQIIKLSYTLNQFIFKQKMRLQREQNLYQENFQKLQQNSIEKAQNEEDVTQRDQININAIIENQQERRNSHQQIKKEDLKLINQDIFKSKAKEREKEEFDKLKEQDIVAKKDFIVSKNSNSKNKHRQPQIHKAIEQNYNQNDQDSYQKQNNLILIQDNQLENNNSNTKQQQQVQQYNQIKDLELQKSEQKTNQNSVGINEIKENYQKKEIQQQIQSQIQIQRSLLKESNKYSKLSHQSDLNKKKIYYNNQDSQLQQQQTFQSENESEVFNQNSTNKVMQNFSNLKDSKLKENQINNTQMTQSNFIKSNTIINEKQSSVEKISAKKNISSSNSQNNSQYKKSKYKKQQIEQILNQQIKQLQKKQQEEEENQKQEDNIIYNNHQQQIVNNEEQNKDQIPQQLQQLQQQGKNKIIQKVKKQNLQQIYQNNQKQQQQQQQQSAISHNNLNNQNKIKPYNIQSKHQRAVSSECYQGNISKKNDIYNNNNLSEQTALLERKNNLAKHLSESTNEKLNEQQQIKISKDKKIISENNLEDYIEASVLTGTKNYQQNADQKINCNNKNFQSYNIGKSHRRNGNSKSFGNQQFNEKSRPLKQAQKTEYQQYIDSIISNQIPQNQSENNI</sequence>
<organism evidence="3 4">
    <name type="scientific">Pseudocohnilembus persalinus</name>
    <name type="common">Ciliate</name>
    <dbReference type="NCBI Taxonomy" id="266149"/>
    <lineage>
        <taxon>Eukaryota</taxon>
        <taxon>Sar</taxon>
        <taxon>Alveolata</taxon>
        <taxon>Ciliophora</taxon>
        <taxon>Intramacronucleata</taxon>
        <taxon>Oligohymenophorea</taxon>
        <taxon>Scuticociliatia</taxon>
        <taxon>Philasterida</taxon>
        <taxon>Pseudocohnilembidae</taxon>
        <taxon>Pseudocohnilembus</taxon>
    </lineage>
</organism>
<comment type="caution">
    <text evidence="3">The sequence shown here is derived from an EMBL/GenBank/DDBJ whole genome shotgun (WGS) entry which is preliminary data.</text>
</comment>
<feature type="compositionally biased region" description="Polar residues" evidence="2">
    <location>
        <begin position="853"/>
        <end position="863"/>
    </location>
</feature>
<proteinExistence type="predicted"/>
<feature type="compositionally biased region" description="Low complexity" evidence="2">
    <location>
        <begin position="603"/>
        <end position="617"/>
    </location>
</feature>
<keyword evidence="4" id="KW-1185">Reference proteome</keyword>
<feature type="region of interest" description="Disordered" evidence="2">
    <location>
        <begin position="1"/>
        <end position="29"/>
    </location>
</feature>
<evidence type="ECO:0000313" key="4">
    <source>
        <dbReference type="Proteomes" id="UP000054937"/>
    </source>
</evidence>
<protein>
    <submittedName>
        <fullName evidence="3">Uncharacterized protein</fullName>
    </submittedName>
</protein>
<feature type="region of interest" description="Disordered" evidence="2">
    <location>
        <begin position="839"/>
        <end position="875"/>
    </location>
</feature>